<sequence>MSDRMGILGLDIGGANVKAARLDRDADGTTAKTASAPLEVWRDPSLLAGELTALGRRLDAGTCSHAALTMTAELCDSFATKREGVNFICGAVHEAFPGLATSVLDVTTGEWVRLDRVADHPLHFAANNWMASALYAARTHPDALLIDVGSTTTDIIPLAGGQVAAVGRTDTERLDRGELVYCGVLRSNPNTLVRTVPVRGSLCRVADERFSFMADVHLLLGNIAEADYTCATADGRGTTPEAARMRLARLVCADGETLSMADVVCMARAVYEAQLSGVTRAALQVLSGLDEARRPGLVLAAGSGAFVAAEAAARLGMASAYYPGDPKRRQEVVLPALAAAHLLSLEIWP</sequence>
<dbReference type="InterPro" id="IPR002821">
    <property type="entry name" value="Hydantoinase_A"/>
</dbReference>
<dbReference type="Gene3D" id="3.30.420.190">
    <property type="entry name" value="conserved archaeal protein q6m145"/>
    <property type="match status" value="1"/>
</dbReference>
<organism evidence="2 3">
    <name type="scientific">Pseudodesulfovibrio hydrargyri</name>
    <dbReference type="NCBI Taxonomy" id="2125990"/>
    <lineage>
        <taxon>Bacteria</taxon>
        <taxon>Pseudomonadati</taxon>
        <taxon>Thermodesulfobacteriota</taxon>
        <taxon>Desulfovibrionia</taxon>
        <taxon>Desulfovibrionales</taxon>
        <taxon>Desulfovibrionaceae</taxon>
    </lineage>
</organism>
<dbReference type="NCBIfam" id="TIGR03123">
    <property type="entry name" value="one_C_unchar_1"/>
    <property type="match status" value="1"/>
</dbReference>
<keyword evidence="3" id="KW-1185">Reference proteome</keyword>
<evidence type="ECO:0000313" key="2">
    <source>
        <dbReference type="EMBL" id="OIQ51538.1"/>
    </source>
</evidence>
<name>A0A1J5MZV8_9BACT</name>
<dbReference type="AlphaFoldDB" id="A0A1J5MZV8"/>
<proteinExistence type="predicted"/>
<reference evidence="2 3" key="1">
    <citation type="submission" date="2015-09" db="EMBL/GenBank/DDBJ databases">
        <title>Genome of Desulfovibrio dechloracetivorans BerOc1, a mercury methylating strain isolated from highly hydrocarbons and metals contaminated coastal sediments.</title>
        <authorList>
            <person name="Goni Urriza M."/>
            <person name="Gassie C."/>
            <person name="Bouchez O."/>
            <person name="Klopp C."/>
            <person name="Ranchou-Peyruse A."/>
            <person name="Remy G."/>
        </authorList>
    </citation>
    <scope>NUCLEOTIDE SEQUENCE [LARGE SCALE GENOMIC DNA]</scope>
    <source>
        <strain evidence="2 3">BerOc1</strain>
    </source>
</reference>
<dbReference type="Gene3D" id="3.30.420.40">
    <property type="match status" value="1"/>
</dbReference>
<dbReference type="OrthoDB" id="1792672at2"/>
<feature type="domain" description="Hydantoinase A/oxoprolinase" evidence="1">
    <location>
        <begin position="67"/>
        <end position="323"/>
    </location>
</feature>
<dbReference type="RefSeq" id="WP_071544537.1">
    <property type="nucleotide sequence ID" value="NZ_LKAQ01000002.1"/>
</dbReference>
<protein>
    <submittedName>
        <fullName evidence="2">Hydantoinase/oxoprolinase</fullName>
    </submittedName>
</protein>
<comment type="caution">
    <text evidence="2">The sequence shown here is derived from an EMBL/GenBank/DDBJ whole genome shotgun (WGS) entry which is preliminary data.</text>
</comment>
<dbReference type="InterPro" id="IPR043129">
    <property type="entry name" value="ATPase_NBD"/>
</dbReference>
<gene>
    <name evidence="2" type="ORF">BerOc1_00900</name>
</gene>
<evidence type="ECO:0000313" key="3">
    <source>
        <dbReference type="Proteomes" id="UP000181901"/>
    </source>
</evidence>
<dbReference type="GO" id="GO:0016787">
    <property type="term" value="F:hydrolase activity"/>
    <property type="evidence" value="ECO:0007669"/>
    <property type="project" value="InterPro"/>
</dbReference>
<evidence type="ECO:0000259" key="1">
    <source>
        <dbReference type="Pfam" id="PF01968"/>
    </source>
</evidence>
<accession>A0A1J5MZV8</accession>
<dbReference type="EMBL" id="LKAQ01000002">
    <property type="protein sequence ID" value="OIQ51538.1"/>
    <property type="molecule type" value="Genomic_DNA"/>
</dbReference>
<dbReference type="SUPFAM" id="SSF53067">
    <property type="entry name" value="Actin-like ATPase domain"/>
    <property type="match status" value="1"/>
</dbReference>
<dbReference type="Pfam" id="PF01968">
    <property type="entry name" value="Hydantoinase_A"/>
    <property type="match status" value="1"/>
</dbReference>
<dbReference type="InterPro" id="IPR002756">
    <property type="entry name" value="MfnF"/>
</dbReference>
<dbReference type="Proteomes" id="UP000181901">
    <property type="component" value="Unassembled WGS sequence"/>
</dbReference>